<feature type="compositionally biased region" description="Basic and acidic residues" evidence="1">
    <location>
        <begin position="30"/>
        <end position="48"/>
    </location>
</feature>
<reference evidence="2 3" key="1">
    <citation type="submission" date="2016-10" db="EMBL/GenBank/DDBJ databases">
        <authorList>
            <person name="de Groot N.N."/>
        </authorList>
    </citation>
    <scope>NUCLEOTIDE SEQUENCE [LARGE SCALE GENOMIC DNA]</scope>
    <source>
        <strain evidence="2 3">Nm110</strain>
    </source>
</reference>
<evidence type="ECO:0000256" key="1">
    <source>
        <dbReference type="SAM" id="MobiDB-lite"/>
    </source>
</evidence>
<gene>
    <name evidence="2" type="ORF">SAMN05421882_101527</name>
</gene>
<proteinExistence type="predicted"/>
<dbReference type="AlphaFoldDB" id="A0A1H2UBR2"/>
<dbReference type="EMBL" id="FNNH01000015">
    <property type="protein sequence ID" value="SDW53338.1"/>
    <property type="molecule type" value="Genomic_DNA"/>
</dbReference>
<evidence type="ECO:0000313" key="3">
    <source>
        <dbReference type="Proteomes" id="UP000183454"/>
    </source>
</evidence>
<protein>
    <submittedName>
        <fullName evidence="2">Uncharacterized protein</fullName>
    </submittedName>
</protein>
<organism evidence="2 3">
    <name type="scientific">Nitrosomonas communis</name>
    <dbReference type="NCBI Taxonomy" id="44574"/>
    <lineage>
        <taxon>Bacteria</taxon>
        <taxon>Pseudomonadati</taxon>
        <taxon>Pseudomonadota</taxon>
        <taxon>Betaproteobacteria</taxon>
        <taxon>Nitrosomonadales</taxon>
        <taxon>Nitrosomonadaceae</taxon>
        <taxon>Nitrosomonas</taxon>
    </lineage>
</organism>
<evidence type="ECO:0000313" key="2">
    <source>
        <dbReference type="EMBL" id="SDW53338.1"/>
    </source>
</evidence>
<sequence>MPEEEFEHFAANVYNTFSYSISQSKMTRRRTADNIKIRQGEADKGRQS</sequence>
<accession>A0A1H2UBR2</accession>
<dbReference type="Proteomes" id="UP000183454">
    <property type="component" value="Unassembled WGS sequence"/>
</dbReference>
<name>A0A1H2UBR2_9PROT</name>
<feature type="region of interest" description="Disordered" evidence="1">
    <location>
        <begin position="28"/>
        <end position="48"/>
    </location>
</feature>